<dbReference type="Proteomes" id="UP000245383">
    <property type="component" value="Unassembled WGS sequence"/>
</dbReference>
<keyword evidence="3" id="KW-1185">Reference proteome</keyword>
<gene>
    <name evidence="2" type="ORF">BB561_000839</name>
</gene>
<evidence type="ECO:0000313" key="2">
    <source>
        <dbReference type="EMBL" id="PVU97002.1"/>
    </source>
</evidence>
<reference evidence="2 3" key="1">
    <citation type="journal article" date="2018" name="MBio">
        <title>Comparative Genomics Reveals the Core Gene Toolbox for the Fungus-Insect Symbiosis.</title>
        <authorList>
            <person name="Wang Y."/>
            <person name="Stata M."/>
            <person name="Wang W."/>
            <person name="Stajich J.E."/>
            <person name="White M.M."/>
            <person name="Moncalvo J.M."/>
        </authorList>
    </citation>
    <scope>NUCLEOTIDE SEQUENCE [LARGE SCALE GENOMIC DNA]</scope>
    <source>
        <strain evidence="2 3">SWE-8-4</strain>
    </source>
</reference>
<feature type="coiled-coil region" evidence="1">
    <location>
        <begin position="112"/>
        <end position="139"/>
    </location>
</feature>
<evidence type="ECO:0000313" key="3">
    <source>
        <dbReference type="Proteomes" id="UP000245383"/>
    </source>
</evidence>
<proteinExistence type="predicted"/>
<comment type="caution">
    <text evidence="2">The sequence shown here is derived from an EMBL/GenBank/DDBJ whole genome shotgun (WGS) entry which is preliminary data.</text>
</comment>
<keyword evidence="1" id="KW-0175">Coiled coil</keyword>
<dbReference type="AlphaFoldDB" id="A0A2T9YXD1"/>
<organism evidence="2 3">
    <name type="scientific">Smittium simulii</name>
    <dbReference type="NCBI Taxonomy" id="133385"/>
    <lineage>
        <taxon>Eukaryota</taxon>
        <taxon>Fungi</taxon>
        <taxon>Fungi incertae sedis</taxon>
        <taxon>Zoopagomycota</taxon>
        <taxon>Kickxellomycotina</taxon>
        <taxon>Harpellomycetes</taxon>
        <taxon>Harpellales</taxon>
        <taxon>Legeriomycetaceae</taxon>
        <taxon>Smittium</taxon>
    </lineage>
</organism>
<name>A0A2T9YXD1_9FUNG</name>
<protein>
    <submittedName>
        <fullName evidence="2">Uncharacterized protein</fullName>
    </submittedName>
</protein>
<evidence type="ECO:0000256" key="1">
    <source>
        <dbReference type="SAM" id="Coils"/>
    </source>
</evidence>
<accession>A0A2T9YXD1</accession>
<dbReference type="OrthoDB" id="5423371at2759"/>
<sequence length="363" mass="41799">MLSCRLLFSNRCYFNTARVSLITYTNHTLFPLSAKLISTARSSYNTRAKPPLTIKQHLATINSLKLNSNYFKNKLPEKANIVHFGAKINTDITPTCANFSSPRIIMGSLKRKKLIKAQIISKNKHLAQLEQEIKLLDQKIISDIKPTNTNTKNQYIAQLEQEINMLGQKIISNIKPTNTNTKNQYIAQLEQEIKMLDDKIISDIKPTNTNTKSQYIAQLEQEIKLLDDKIISDIKPTNKNTKNQYIAQLEQEIKMLDDKIISDIKPTNKNTKNHQYIAQLEQEIKMLDQKIILEIKPTKPTTPKINQLISTDNNEDLQKSLDMLFDIVDTKIYSVLKQIDITMKEFKVLRADIQKENISNRNV</sequence>
<dbReference type="EMBL" id="MBFR01000020">
    <property type="protein sequence ID" value="PVU97002.1"/>
    <property type="molecule type" value="Genomic_DNA"/>
</dbReference>